<dbReference type="PANTHER" id="PTHR11609">
    <property type="entry name" value="PURINE BIOSYNTHESIS PROTEIN 6/7, PUR6/7"/>
    <property type="match status" value="1"/>
</dbReference>
<dbReference type="EMBL" id="CP036434">
    <property type="protein sequence ID" value="QDV08634.1"/>
    <property type="molecule type" value="Genomic_DNA"/>
</dbReference>
<dbReference type="InterPro" id="IPR005875">
    <property type="entry name" value="PurK"/>
</dbReference>
<feature type="binding site" evidence="4">
    <location>
        <begin position="292"/>
        <end position="293"/>
    </location>
    <ligand>
        <name>ATP</name>
        <dbReference type="ChEBI" id="CHEBI:30616"/>
    </ligand>
</feature>
<organism evidence="7 8">
    <name type="scientific">Saltatorellus ferox</name>
    <dbReference type="NCBI Taxonomy" id="2528018"/>
    <lineage>
        <taxon>Bacteria</taxon>
        <taxon>Pseudomonadati</taxon>
        <taxon>Planctomycetota</taxon>
        <taxon>Planctomycetia</taxon>
        <taxon>Planctomycetia incertae sedis</taxon>
        <taxon>Saltatorellus</taxon>
    </lineage>
</organism>
<keyword evidence="4 5" id="KW-0436">Ligase</keyword>
<gene>
    <name evidence="4 5 7" type="primary">purK</name>
    <name evidence="7" type="ORF">Poly30_41870</name>
</gene>
<dbReference type="NCBIfam" id="NF004676">
    <property type="entry name" value="PRK06019.1-2"/>
    <property type="match status" value="1"/>
</dbReference>
<comment type="subunit">
    <text evidence="4 5">Homodimer.</text>
</comment>
<dbReference type="Pfam" id="PF22660">
    <property type="entry name" value="RS_preATP-grasp-like"/>
    <property type="match status" value="1"/>
</dbReference>
<comment type="function">
    <text evidence="4">Catalyzes the ATP-dependent conversion of 5-aminoimidazole ribonucleotide (AIR) and HCO(3)(-) to N5-carboxyaminoimidazole ribonucleotide (N5-CAIR).</text>
</comment>
<dbReference type="NCBIfam" id="NF004679">
    <property type="entry name" value="PRK06019.1-5"/>
    <property type="match status" value="1"/>
</dbReference>
<dbReference type="Proteomes" id="UP000320390">
    <property type="component" value="Chromosome"/>
</dbReference>
<keyword evidence="1 4" id="KW-0547">Nucleotide-binding</keyword>
<dbReference type="UniPathway" id="UPA00074">
    <property type="reaction ID" value="UER00942"/>
</dbReference>
<dbReference type="PANTHER" id="PTHR11609:SF5">
    <property type="entry name" value="PHOSPHORIBOSYLAMINOIMIDAZOLE CARBOXYLASE"/>
    <property type="match status" value="1"/>
</dbReference>
<comment type="pathway">
    <text evidence="4 5">Purine metabolism; IMP biosynthesis via de novo pathway; 5-amino-1-(5-phospho-D-ribosyl)imidazole-4-carboxylate from 5-amino-1-(5-phospho-D-ribosyl)imidazole (N5-CAIR route): step 1/2.</text>
</comment>
<comment type="function">
    <text evidence="5">Catalyzes the ATP-dependent conversion of 5-aminoimidazole ribonucleotide (AIR) and HCO(3)- to N5-carboxyaminoimidazole ribonucleotide (N5-CAIR).</text>
</comment>
<dbReference type="GO" id="GO:0005829">
    <property type="term" value="C:cytosol"/>
    <property type="evidence" value="ECO:0007669"/>
    <property type="project" value="TreeGrafter"/>
</dbReference>
<dbReference type="GO" id="GO:0005524">
    <property type="term" value="F:ATP binding"/>
    <property type="evidence" value="ECO:0007669"/>
    <property type="project" value="UniProtKB-UniRule"/>
</dbReference>
<dbReference type="InterPro" id="IPR054350">
    <property type="entry name" value="PurT/PurK_preATP-grasp"/>
</dbReference>
<evidence type="ECO:0000259" key="6">
    <source>
        <dbReference type="PROSITE" id="PS50975"/>
    </source>
</evidence>
<keyword evidence="3 4" id="KW-0067">ATP-binding</keyword>
<dbReference type="RefSeq" id="WP_419190423.1">
    <property type="nucleotide sequence ID" value="NZ_CP036434.1"/>
</dbReference>
<dbReference type="Pfam" id="PF17769">
    <property type="entry name" value="PurK_C"/>
    <property type="match status" value="1"/>
</dbReference>
<evidence type="ECO:0000313" key="8">
    <source>
        <dbReference type="Proteomes" id="UP000320390"/>
    </source>
</evidence>
<comment type="catalytic activity">
    <reaction evidence="4 5">
        <text>5-amino-1-(5-phospho-beta-D-ribosyl)imidazole + hydrogencarbonate + ATP = 5-carboxyamino-1-(5-phospho-D-ribosyl)imidazole + ADP + phosphate + 2 H(+)</text>
        <dbReference type="Rhea" id="RHEA:19317"/>
        <dbReference type="ChEBI" id="CHEBI:15378"/>
        <dbReference type="ChEBI" id="CHEBI:17544"/>
        <dbReference type="ChEBI" id="CHEBI:30616"/>
        <dbReference type="ChEBI" id="CHEBI:43474"/>
        <dbReference type="ChEBI" id="CHEBI:58730"/>
        <dbReference type="ChEBI" id="CHEBI:137981"/>
        <dbReference type="ChEBI" id="CHEBI:456216"/>
        <dbReference type="EC" id="6.3.4.18"/>
    </reaction>
</comment>
<dbReference type="SUPFAM" id="SSF51246">
    <property type="entry name" value="Rudiment single hybrid motif"/>
    <property type="match status" value="1"/>
</dbReference>
<dbReference type="GO" id="GO:0006189">
    <property type="term" value="P:'de novo' IMP biosynthetic process"/>
    <property type="evidence" value="ECO:0007669"/>
    <property type="project" value="UniProtKB-UniRule"/>
</dbReference>
<dbReference type="InterPro" id="IPR013815">
    <property type="entry name" value="ATP_grasp_subdomain_1"/>
</dbReference>
<dbReference type="SUPFAM" id="SSF52440">
    <property type="entry name" value="PreATP-grasp domain"/>
    <property type="match status" value="1"/>
</dbReference>
<accession>A0A518EX11</accession>
<evidence type="ECO:0000256" key="1">
    <source>
        <dbReference type="ARBA" id="ARBA00022741"/>
    </source>
</evidence>
<dbReference type="PROSITE" id="PS50975">
    <property type="entry name" value="ATP_GRASP"/>
    <property type="match status" value="1"/>
</dbReference>
<dbReference type="AlphaFoldDB" id="A0A518EX11"/>
<dbReference type="Gene3D" id="3.30.1490.20">
    <property type="entry name" value="ATP-grasp fold, A domain"/>
    <property type="match status" value="1"/>
</dbReference>
<dbReference type="GO" id="GO:0046872">
    <property type="term" value="F:metal ion binding"/>
    <property type="evidence" value="ECO:0007669"/>
    <property type="project" value="InterPro"/>
</dbReference>
<dbReference type="SUPFAM" id="SSF56059">
    <property type="entry name" value="Glutathione synthetase ATP-binding domain-like"/>
    <property type="match status" value="1"/>
</dbReference>
<feature type="binding site" evidence="4">
    <location>
        <position position="172"/>
    </location>
    <ligand>
        <name>ATP</name>
        <dbReference type="ChEBI" id="CHEBI:30616"/>
    </ligand>
</feature>
<proteinExistence type="inferred from homology"/>
<keyword evidence="2 4" id="KW-0658">Purine biosynthesis</keyword>
<reference evidence="7 8" key="1">
    <citation type="submission" date="2019-02" db="EMBL/GenBank/DDBJ databases">
        <title>Deep-cultivation of Planctomycetes and their phenomic and genomic characterization uncovers novel biology.</title>
        <authorList>
            <person name="Wiegand S."/>
            <person name="Jogler M."/>
            <person name="Boedeker C."/>
            <person name="Pinto D."/>
            <person name="Vollmers J."/>
            <person name="Rivas-Marin E."/>
            <person name="Kohn T."/>
            <person name="Peeters S.H."/>
            <person name="Heuer A."/>
            <person name="Rast P."/>
            <person name="Oberbeckmann S."/>
            <person name="Bunk B."/>
            <person name="Jeske O."/>
            <person name="Meyerdierks A."/>
            <person name="Storesund J.E."/>
            <person name="Kallscheuer N."/>
            <person name="Luecker S."/>
            <person name="Lage O.M."/>
            <person name="Pohl T."/>
            <person name="Merkel B.J."/>
            <person name="Hornburger P."/>
            <person name="Mueller R.-W."/>
            <person name="Bruemmer F."/>
            <person name="Labrenz M."/>
            <person name="Spormann A.M."/>
            <person name="Op den Camp H."/>
            <person name="Overmann J."/>
            <person name="Amann R."/>
            <person name="Jetten M.S.M."/>
            <person name="Mascher T."/>
            <person name="Medema M.H."/>
            <person name="Devos D.P."/>
            <person name="Kaster A.-K."/>
            <person name="Ovreas L."/>
            <person name="Rohde M."/>
            <person name="Galperin M.Y."/>
            <person name="Jogler C."/>
        </authorList>
    </citation>
    <scope>NUCLEOTIDE SEQUENCE [LARGE SCALE GENOMIC DNA]</scope>
    <source>
        <strain evidence="7 8">Poly30</strain>
    </source>
</reference>
<sequence length="407" mass="42455">MTRTDSTMTSDFSSSSAAAAAARTAQAAALPPGATLGVFGGGQLGRMLGLAARQLGYRFAVYSDDEDGPAAQVADWSVTGAYDDEAAVADFARRVDAVTFEFENVPAIAGETAARFVPVRPDGSLLHTVQDRLREKLGLSGLGLRVAPFASITTEAELEAAALAMPGAGVLKTSSFGYDGKGQVRVASAAELPAAWESLGRVPAVLEELIPFREEVSVVAARGAGGEVSVYEPFSNEHVNHILDVTVCPARLDPKTLAEIHRIAGVVLEGFGVVGVLCIELFLLEDGGVLVNEIAPRPHNSGHLTIDAHVCSQFENQARAVAGMPLGSGERIGRPAAMANLLGDLWEGGEPRWAAALAMPGVSLHLYGKAEARPGRKMGHLTAVADTTEEATRRVRAARAALTASTP</sequence>
<evidence type="ECO:0000256" key="3">
    <source>
        <dbReference type="ARBA" id="ARBA00022840"/>
    </source>
</evidence>
<name>A0A518EX11_9BACT</name>
<dbReference type="Gene3D" id="3.40.50.20">
    <property type="match status" value="1"/>
</dbReference>
<feature type="binding site" evidence="4">
    <location>
        <position position="215"/>
    </location>
    <ligand>
        <name>ATP</name>
        <dbReference type="ChEBI" id="CHEBI:30616"/>
    </ligand>
</feature>
<feature type="binding site" evidence="4">
    <location>
        <begin position="207"/>
        <end position="210"/>
    </location>
    <ligand>
        <name>ATP</name>
        <dbReference type="ChEBI" id="CHEBI:30616"/>
    </ligand>
</feature>
<dbReference type="InterPro" id="IPR016185">
    <property type="entry name" value="PreATP-grasp_dom_sf"/>
</dbReference>
<dbReference type="GO" id="GO:0004638">
    <property type="term" value="F:phosphoribosylaminoimidazole carboxylase activity"/>
    <property type="evidence" value="ECO:0007669"/>
    <property type="project" value="InterPro"/>
</dbReference>
<evidence type="ECO:0000256" key="5">
    <source>
        <dbReference type="RuleBase" id="RU361200"/>
    </source>
</evidence>
<dbReference type="NCBIfam" id="TIGR01161">
    <property type="entry name" value="purK"/>
    <property type="match status" value="1"/>
</dbReference>
<dbReference type="InterPro" id="IPR011054">
    <property type="entry name" value="Rudment_hybrid_motif"/>
</dbReference>
<evidence type="ECO:0000256" key="2">
    <source>
        <dbReference type="ARBA" id="ARBA00022755"/>
    </source>
</evidence>
<dbReference type="HAMAP" id="MF_01928">
    <property type="entry name" value="PurK"/>
    <property type="match status" value="1"/>
</dbReference>
<feature type="binding site" evidence="4">
    <location>
        <begin position="177"/>
        <end position="183"/>
    </location>
    <ligand>
        <name>ATP</name>
        <dbReference type="ChEBI" id="CHEBI:30616"/>
    </ligand>
</feature>
<dbReference type="EC" id="6.3.4.18" evidence="4 5"/>
<feature type="binding site" evidence="4">
    <location>
        <position position="132"/>
    </location>
    <ligand>
        <name>ATP</name>
        <dbReference type="ChEBI" id="CHEBI:30616"/>
    </ligand>
</feature>
<feature type="binding site" evidence="4">
    <location>
        <position position="238"/>
    </location>
    <ligand>
        <name>ATP</name>
        <dbReference type="ChEBI" id="CHEBI:30616"/>
    </ligand>
</feature>
<evidence type="ECO:0000313" key="7">
    <source>
        <dbReference type="EMBL" id="QDV08634.1"/>
    </source>
</evidence>
<evidence type="ECO:0000256" key="4">
    <source>
        <dbReference type="HAMAP-Rule" id="MF_01928"/>
    </source>
</evidence>
<dbReference type="InterPro" id="IPR011761">
    <property type="entry name" value="ATP-grasp"/>
</dbReference>
<comment type="similarity">
    <text evidence="4 5">Belongs to the PurK/PurT family.</text>
</comment>
<dbReference type="InterPro" id="IPR003135">
    <property type="entry name" value="ATP-grasp_carboxylate-amine"/>
</dbReference>
<feature type="domain" description="ATP-grasp" evidence="6">
    <location>
        <begin position="136"/>
        <end position="322"/>
    </location>
</feature>
<dbReference type="Pfam" id="PF02222">
    <property type="entry name" value="ATP-grasp"/>
    <property type="match status" value="1"/>
</dbReference>
<dbReference type="GO" id="GO:0034028">
    <property type="term" value="F:5-(carboxyamino)imidazole ribonucleotide synthase activity"/>
    <property type="evidence" value="ECO:0007669"/>
    <property type="project" value="UniProtKB-UniRule"/>
</dbReference>
<protein>
    <recommendedName>
        <fullName evidence="4 5">N5-carboxyaminoimidazole ribonucleotide synthase</fullName>
        <shortName evidence="4 5">N5-CAIR synthase</shortName>
        <ecNumber evidence="4 5">6.3.4.18</ecNumber>
    </recommendedName>
    <alternativeName>
        <fullName evidence="4 5">5-(carboxyamino)imidazole ribonucleotide synthetase</fullName>
    </alternativeName>
</protein>
<dbReference type="Gene3D" id="3.30.470.20">
    <property type="entry name" value="ATP-grasp fold, B domain"/>
    <property type="match status" value="1"/>
</dbReference>
<dbReference type="InterPro" id="IPR040686">
    <property type="entry name" value="PurK_C"/>
</dbReference>
<keyword evidence="8" id="KW-1185">Reference proteome</keyword>